<dbReference type="RefSeq" id="WP_306727755.1">
    <property type="nucleotide sequence ID" value="NZ_JAVDDT010000002.1"/>
</dbReference>
<evidence type="ECO:0000313" key="3">
    <source>
        <dbReference type="Proteomes" id="UP001239019"/>
    </source>
</evidence>
<dbReference type="PROSITE" id="PS50035">
    <property type="entry name" value="PLD"/>
    <property type="match status" value="2"/>
</dbReference>
<dbReference type="SMART" id="SM00155">
    <property type="entry name" value="PLDc"/>
    <property type="match status" value="2"/>
</dbReference>
<feature type="domain" description="PLD phosphodiesterase" evidence="1">
    <location>
        <begin position="112"/>
        <end position="139"/>
    </location>
</feature>
<name>A0ABU0W5K3_9GAMM</name>
<organism evidence="2 3">
    <name type="scientific">Natronospira bacteriovora</name>
    <dbReference type="NCBI Taxonomy" id="3069753"/>
    <lineage>
        <taxon>Bacteria</taxon>
        <taxon>Pseudomonadati</taxon>
        <taxon>Pseudomonadota</taxon>
        <taxon>Gammaproteobacteria</taxon>
        <taxon>Natronospirales</taxon>
        <taxon>Natronospiraceae</taxon>
        <taxon>Natronospira</taxon>
    </lineage>
</organism>
<dbReference type="SUPFAM" id="SSF56024">
    <property type="entry name" value="Phospholipase D/nuclease"/>
    <property type="match status" value="2"/>
</dbReference>
<protein>
    <submittedName>
        <fullName evidence="2">Phosphatidylserine/phosphatidylglycerophosphate/ cardiolipin synthase family protein</fullName>
    </submittedName>
</protein>
<dbReference type="CDD" id="cd09110">
    <property type="entry name" value="PLDc_CLS_1"/>
    <property type="match status" value="1"/>
</dbReference>
<dbReference type="CDD" id="cd09112">
    <property type="entry name" value="PLDc_CLS_2"/>
    <property type="match status" value="1"/>
</dbReference>
<proteinExistence type="predicted"/>
<gene>
    <name evidence="2" type="ORF">RBH19_05255</name>
</gene>
<comment type="caution">
    <text evidence="2">The sequence shown here is derived from an EMBL/GenBank/DDBJ whole genome shotgun (WGS) entry which is preliminary data.</text>
</comment>
<dbReference type="InterPro" id="IPR001736">
    <property type="entry name" value="PLipase_D/transphosphatidylase"/>
</dbReference>
<dbReference type="Proteomes" id="UP001239019">
    <property type="component" value="Unassembled WGS sequence"/>
</dbReference>
<dbReference type="EMBL" id="JAVDDT010000002">
    <property type="protein sequence ID" value="MDQ2069271.1"/>
    <property type="molecule type" value="Genomic_DNA"/>
</dbReference>
<feature type="domain" description="PLD phosphodiesterase" evidence="1">
    <location>
        <begin position="284"/>
        <end position="311"/>
    </location>
</feature>
<evidence type="ECO:0000259" key="1">
    <source>
        <dbReference type="PROSITE" id="PS50035"/>
    </source>
</evidence>
<reference evidence="2 3" key="1">
    <citation type="submission" date="2023-08" db="EMBL/GenBank/DDBJ databases">
        <title>Whole-genome sequencing of halo(alkali)philic microorganisms from hypersaline lakes.</title>
        <authorList>
            <person name="Sorokin D.Y."/>
            <person name="Abbas B."/>
            <person name="Merkel A.Y."/>
        </authorList>
    </citation>
    <scope>NUCLEOTIDE SEQUENCE [LARGE SCALE GENOMIC DNA]</scope>
    <source>
        <strain evidence="2 3">AB-CW4</strain>
    </source>
</reference>
<dbReference type="InterPro" id="IPR025202">
    <property type="entry name" value="PLD-like_dom"/>
</dbReference>
<dbReference type="PANTHER" id="PTHR21248:SF22">
    <property type="entry name" value="PHOSPHOLIPASE D"/>
    <property type="match status" value="1"/>
</dbReference>
<dbReference type="Pfam" id="PF13091">
    <property type="entry name" value="PLDc_2"/>
    <property type="match status" value="2"/>
</dbReference>
<dbReference type="Gene3D" id="3.30.870.10">
    <property type="entry name" value="Endonuclease Chain A"/>
    <property type="match status" value="2"/>
</dbReference>
<dbReference type="PANTHER" id="PTHR21248">
    <property type="entry name" value="CARDIOLIPIN SYNTHASE"/>
    <property type="match status" value="1"/>
</dbReference>
<accession>A0ABU0W5K3</accession>
<evidence type="ECO:0000313" key="2">
    <source>
        <dbReference type="EMBL" id="MDQ2069271.1"/>
    </source>
</evidence>
<sequence>MTSGSQRRVREQEAAVQLYFEGAPLYDDMLAAIATARERIWLESYIFADDEVGRLFLLALADAVRRGVDVRLHLDAAGSLFRTGRRFFREVRHAGIPLRRFHRWSWREPFRYNRRNHCKLLIIDDSCLFTGGFNIHRESDARVVGSACWRDSHAAIHSRSLCEQAEILFDLFWSHRWRDPTRRFVDQAGRQGLALVGNRGPRQEHALRKLYRDALDQAEQRILLTTPYFVPDAKTLLCLRRAARRGVSVHLLLPGVIDHQALLLVARRQYRRLLEAGVRIHEYRQRILHAKTLTVDGELGILGTANFDYRSLFHNYELNLVIRQRGLTEQLDRQFARDLDQSDEITLENLPDPNWRERLLGRAGWVVRRWL</sequence>
<keyword evidence="3" id="KW-1185">Reference proteome</keyword>